<name>A0ABP8DKH4_9ACTN</name>
<accession>A0ABP8DKH4</accession>
<reference evidence="3" key="1">
    <citation type="journal article" date="2019" name="Int. J. Syst. Evol. Microbiol.">
        <title>The Global Catalogue of Microorganisms (GCM) 10K type strain sequencing project: providing services to taxonomists for standard genome sequencing and annotation.</title>
        <authorList>
            <consortium name="The Broad Institute Genomics Platform"/>
            <consortium name="The Broad Institute Genome Sequencing Center for Infectious Disease"/>
            <person name="Wu L."/>
            <person name="Ma J."/>
        </authorList>
    </citation>
    <scope>NUCLEOTIDE SEQUENCE [LARGE SCALE GENOMIC DNA]</scope>
    <source>
        <strain evidence="3">JCM 17441</strain>
    </source>
</reference>
<evidence type="ECO:0000313" key="3">
    <source>
        <dbReference type="Proteomes" id="UP001500620"/>
    </source>
</evidence>
<dbReference type="EMBL" id="BAABAT010000030">
    <property type="protein sequence ID" value="GAA4258301.1"/>
    <property type="molecule type" value="Genomic_DNA"/>
</dbReference>
<protein>
    <submittedName>
        <fullName evidence="2">Uncharacterized protein</fullName>
    </submittedName>
</protein>
<feature type="region of interest" description="Disordered" evidence="1">
    <location>
        <begin position="1"/>
        <end position="59"/>
    </location>
</feature>
<sequence>MQRMPASTTATGRANGPTISGGSPGATCDTPSIINDRARGTKSQSSRLPARNPPFSQTDTAVLIAAAPVTTRSVSRAERAFPGIGV</sequence>
<evidence type="ECO:0000256" key="1">
    <source>
        <dbReference type="SAM" id="MobiDB-lite"/>
    </source>
</evidence>
<dbReference type="Proteomes" id="UP001500620">
    <property type="component" value="Unassembled WGS sequence"/>
</dbReference>
<organism evidence="2 3">
    <name type="scientific">Dactylosporangium darangshiense</name>
    <dbReference type="NCBI Taxonomy" id="579108"/>
    <lineage>
        <taxon>Bacteria</taxon>
        <taxon>Bacillati</taxon>
        <taxon>Actinomycetota</taxon>
        <taxon>Actinomycetes</taxon>
        <taxon>Micromonosporales</taxon>
        <taxon>Micromonosporaceae</taxon>
        <taxon>Dactylosporangium</taxon>
    </lineage>
</organism>
<keyword evidence="3" id="KW-1185">Reference proteome</keyword>
<proteinExistence type="predicted"/>
<comment type="caution">
    <text evidence="2">The sequence shown here is derived from an EMBL/GenBank/DDBJ whole genome shotgun (WGS) entry which is preliminary data.</text>
</comment>
<evidence type="ECO:0000313" key="2">
    <source>
        <dbReference type="EMBL" id="GAA4258301.1"/>
    </source>
</evidence>
<feature type="compositionally biased region" description="Polar residues" evidence="1">
    <location>
        <begin position="1"/>
        <end position="21"/>
    </location>
</feature>
<gene>
    <name evidence="2" type="ORF">GCM10022255_078460</name>
</gene>